<organism evidence="1 2">
    <name type="scientific">Furfurilactobacillus milii</name>
    <dbReference type="NCBI Taxonomy" id="2888272"/>
    <lineage>
        <taxon>Bacteria</taxon>
        <taxon>Bacillati</taxon>
        <taxon>Bacillota</taxon>
        <taxon>Bacilli</taxon>
        <taxon>Lactobacillales</taxon>
        <taxon>Lactobacillaceae</taxon>
        <taxon>Furfurilactobacillus</taxon>
    </lineage>
</organism>
<dbReference type="EMBL" id="WEZQ01000009">
    <property type="protein sequence ID" value="MYV17097.1"/>
    <property type="molecule type" value="Genomic_DNA"/>
</dbReference>
<accession>A0A6N9I2S6</accession>
<comment type="caution">
    <text evidence="1">The sequence shown here is derived from an EMBL/GenBank/DDBJ whole genome shotgun (WGS) entry which is preliminary data.</text>
</comment>
<protein>
    <submittedName>
        <fullName evidence="1">Uncharacterized protein</fullName>
    </submittedName>
</protein>
<sequence>MPKHSRLWYQIRNARHAGEGELPGDKWRTTNAYVLATAYYQTLMALSKADLATLIDVYPEMIPTIVDGHAVNVDGAYLSMDEWQALATALEQKARDAGLILYKTV</sequence>
<name>A0A6N9I2S6_9LACO</name>
<dbReference type="RefSeq" id="WP_161003525.1">
    <property type="nucleotide sequence ID" value="NZ_WEZQ01000009.1"/>
</dbReference>
<dbReference type="Proteomes" id="UP000449209">
    <property type="component" value="Unassembled WGS sequence"/>
</dbReference>
<reference evidence="1 2" key="1">
    <citation type="journal article" date="2019" name="Appl. Environ. Microbiol.">
        <title>Genetic determinants of hydroxycinnamic acid metabolism in heterofermentative lactobacilli.</title>
        <authorList>
            <person name="Gaur G."/>
            <person name="Oh J.H."/>
            <person name="Filannino P."/>
            <person name="Gobbetti M."/>
            <person name="van Pijkeren J.P."/>
            <person name="Ganzle M.G."/>
        </authorList>
    </citation>
    <scope>NUCLEOTIDE SEQUENCE [LARGE SCALE GENOMIC DNA]</scope>
    <source>
        <strain evidence="1 2">C5</strain>
    </source>
</reference>
<dbReference type="OrthoDB" id="793940at2"/>
<evidence type="ECO:0000313" key="2">
    <source>
        <dbReference type="Proteomes" id="UP000449209"/>
    </source>
</evidence>
<dbReference type="AlphaFoldDB" id="A0A6N9I2S6"/>
<proteinExistence type="predicted"/>
<gene>
    <name evidence="1" type="ORF">GB993_06225</name>
</gene>
<evidence type="ECO:0000313" key="1">
    <source>
        <dbReference type="EMBL" id="MYV17097.1"/>
    </source>
</evidence>